<evidence type="ECO:0000256" key="7">
    <source>
        <dbReference type="PIRNR" id="PIRNR036421"/>
    </source>
</evidence>
<dbReference type="Pfam" id="PF26549">
    <property type="entry name" value="Tricorn_N"/>
    <property type="match status" value="1"/>
</dbReference>
<dbReference type="GO" id="GO:0008236">
    <property type="term" value="F:serine-type peptidase activity"/>
    <property type="evidence" value="ECO:0007669"/>
    <property type="project" value="UniProtKB-UniRule"/>
</dbReference>
<dbReference type="Gene3D" id="2.30.42.10">
    <property type="match status" value="1"/>
</dbReference>
<organism evidence="12 13">
    <name type="scientific">Chitinophaga jiangningensis</name>
    <dbReference type="NCBI Taxonomy" id="1419482"/>
    <lineage>
        <taxon>Bacteria</taxon>
        <taxon>Pseudomonadati</taxon>
        <taxon>Bacteroidota</taxon>
        <taxon>Chitinophagia</taxon>
        <taxon>Chitinophagales</taxon>
        <taxon>Chitinophagaceae</taxon>
        <taxon>Chitinophaga</taxon>
    </lineage>
</organism>
<feature type="active site" description="Charge relay system" evidence="8">
    <location>
        <position position="760"/>
    </location>
</feature>
<feature type="signal peptide" evidence="10">
    <location>
        <begin position="1"/>
        <end position="19"/>
    </location>
</feature>
<dbReference type="InterPro" id="IPR028204">
    <property type="entry name" value="Tricorn_C1"/>
</dbReference>
<dbReference type="InterPro" id="IPR001478">
    <property type="entry name" value="PDZ"/>
</dbReference>
<feature type="domain" description="PDZ" evidence="11">
    <location>
        <begin position="771"/>
        <end position="849"/>
    </location>
</feature>
<dbReference type="InterPro" id="IPR011042">
    <property type="entry name" value="6-blade_b-propeller_TolB-like"/>
</dbReference>
<feature type="active site" description="Charge relay system" evidence="8">
    <location>
        <position position="1035"/>
    </location>
</feature>
<dbReference type="Gene3D" id="2.120.10.30">
    <property type="entry name" value="TolB, C-terminal domain"/>
    <property type="match status" value="1"/>
</dbReference>
<dbReference type="OrthoDB" id="9815657at2"/>
<evidence type="ECO:0000259" key="11">
    <source>
        <dbReference type="PROSITE" id="PS50106"/>
    </source>
</evidence>
<evidence type="ECO:0000256" key="2">
    <source>
        <dbReference type="ARBA" id="ARBA00008524"/>
    </source>
</evidence>
<comment type="function">
    <text evidence="7">Degrades oligopeptides.</text>
</comment>
<evidence type="ECO:0000256" key="6">
    <source>
        <dbReference type="ARBA" id="ARBA00022825"/>
    </source>
</evidence>
<comment type="similarity">
    <text evidence="2 7">Belongs to the peptidase S41B family.</text>
</comment>
<feature type="chain" id="PRO_5013269180" description="Tricorn protease homolog" evidence="10">
    <location>
        <begin position="20"/>
        <end position="1072"/>
    </location>
</feature>
<keyword evidence="3 7" id="KW-0963">Cytoplasm</keyword>
<evidence type="ECO:0000256" key="4">
    <source>
        <dbReference type="ARBA" id="ARBA00022670"/>
    </source>
</evidence>
<dbReference type="SUPFAM" id="SSF82171">
    <property type="entry name" value="DPP6 N-terminal domain-like"/>
    <property type="match status" value="1"/>
</dbReference>
<protein>
    <recommendedName>
        <fullName evidence="7">Tricorn protease homolog</fullName>
        <ecNumber evidence="7">3.4.21.-</ecNumber>
    </recommendedName>
</protein>
<dbReference type="EC" id="3.4.21.-" evidence="7"/>
<dbReference type="Proteomes" id="UP000184420">
    <property type="component" value="Unassembled WGS sequence"/>
</dbReference>
<dbReference type="InterPro" id="IPR036034">
    <property type="entry name" value="PDZ_sf"/>
</dbReference>
<keyword evidence="6 7" id="KW-0720">Serine protease</keyword>
<dbReference type="Pfam" id="PF26550">
    <property type="entry name" value="Tricorn_2nd"/>
    <property type="match status" value="1"/>
</dbReference>
<keyword evidence="5 7" id="KW-0378">Hydrolase</keyword>
<dbReference type="Pfam" id="PF03572">
    <property type="entry name" value="Peptidase_S41"/>
    <property type="match status" value="1"/>
</dbReference>
<dbReference type="SUPFAM" id="SSF69304">
    <property type="entry name" value="Tricorn protease N-terminal domain"/>
    <property type="match status" value="2"/>
</dbReference>
<dbReference type="Pfam" id="PF14684">
    <property type="entry name" value="Tricorn_C1"/>
    <property type="match status" value="1"/>
</dbReference>
<dbReference type="PANTHER" id="PTHR43253">
    <property type="entry name" value="TRICORN PROTEASE HOMOLOG 2-RELATED"/>
    <property type="match status" value="1"/>
</dbReference>
<sequence>MKKILFSCAALLLAASSYAQDNALWLRNPAISPDGKTIVFGYKGDIYRVDANGGVAVPLTIHEAHDMMPVWSHDGKSIAFASDRYGNFDVFVMPATGGTPVRLTTNSAADYPYDFTPDNKQVLFGSVRNAPAVSVRFPYRIFRNVYTVPVTGGRAVLLSAAGMDAARYNKDGSKIVFQDRKGYEDPFRKHHTSAVTRDIWVMDVAKGKYDQLSAYEGEDREPVFGNNNEVYYLSEKGGISQNLFKSSLTDKSSMQQLTSFTNHPVRSLTRADNGVLSFTYNGEIYTLKEGDKPKKINVQIFNDGRESVVKNMPVSGNITEFAMSPDGKQMAFVARGEVYVTSVEGNMTKRLTNTPQQERMVNWSPDGKKVVYAAERNGNWDIFQSTIVRKEEPFFFNATLLKEEPLIATSAEEFQPLFSPDGKEVAFVENRNELKVLNIASGKTRTILPEGHNHSYSDGDWSFNWSPDSKWLLVDDEKNYFGSSNLAVLAADGKGTPFYPINSGFGEGNGKWAAEGKMMTWYNNREGRKSLAKQGSREVDIYAVFLDQEAYDKFKLSKDEFNLLKEGGDAKKDTAKSKEKDTTAKKTWQPNFDNLENRRVRLTINSASISDYVLNKDGSKVFYMAAFEKGFDLWVTEPRTGETKILAKLGGTPGGLELSKDGNTVFVSNRGSVVKVDANSGKITPVTIGSEMALNQEKEREYIYWHTWKQVKEKFYDPKLHGLDWKMYGDNYAKFLPYISNNYDFQELLSELLGELNASHTGGRYSPMIPNGDVTAALGLLYDEASTADGLKVDEVINGGPLDKASSKLRKGDIIEKIDGVAINSSFDWATLLNRKVNSNVLLSIYNPDTKQRWDEIVKPISAGEESGLLYKRWTDRMSKLVDKLSGGKVGYVHVEGMNDASFRSVYDVVMGKNKDKKALIVDTRFNGGGWLHDDLYQFLSGKKYLEFAPQGNRLNGGEPMGVWQGPSCVVMSEGNYSDAFIFPYVYKQGKLGKLVGMPVAGTGTAVWWETQIDPTIVFGIPMVATIGAENRPTENLQVEPDIRVPLPFEGFLAGTDAQMEAAVKEMLKEIK</sequence>
<dbReference type="PROSITE" id="PS50106">
    <property type="entry name" value="PDZ"/>
    <property type="match status" value="1"/>
</dbReference>
<keyword evidence="10" id="KW-0732">Signal</keyword>
<dbReference type="PANTHER" id="PTHR43253:SF1">
    <property type="entry name" value="TRICORN PROTEASE HOMOLOG 2-RELATED"/>
    <property type="match status" value="1"/>
</dbReference>
<evidence type="ECO:0000256" key="3">
    <source>
        <dbReference type="ARBA" id="ARBA00022490"/>
    </source>
</evidence>
<gene>
    <name evidence="12" type="ORF">SAMN05444266_11130</name>
</gene>
<evidence type="ECO:0000313" key="12">
    <source>
        <dbReference type="EMBL" id="SHM78948.1"/>
    </source>
</evidence>
<dbReference type="SUPFAM" id="SSF50156">
    <property type="entry name" value="PDZ domain-like"/>
    <property type="match status" value="1"/>
</dbReference>
<dbReference type="InterPro" id="IPR005151">
    <property type="entry name" value="Tail-specific_protease"/>
</dbReference>
<dbReference type="PIRSF" id="PIRSF036421">
    <property type="entry name" value="Tricorn_protease"/>
    <property type="match status" value="1"/>
</dbReference>
<dbReference type="Gene3D" id="3.30.750.44">
    <property type="match status" value="1"/>
</dbReference>
<dbReference type="EMBL" id="FRBL01000011">
    <property type="protein sequence ID" value="SHM78948.1"/>
    <property type="molecule type" value="Genomic_DNA"/>
</dbReference>
<proteinExistence type="inferred from homology"/>
<evidence type="ECO:0000256" key="9">
    <source>
        <dbReference type="PIRSR" id="PIRSR036421-3"/>
    </source>
</evidence>
<feature type="active site" description="Nucleophile" evidence="8">
    <location>
        <position position="978"/>
    </location>
</feature>
<keyword evidence="13" id="KW-1185">Reference proteome</keyword>
<dbReference type="SUPFAM" id="SSF52096">
    <property type="entry name" value="ClpP/crotonase"/>
    <property type="match status" value="1"/>
</dbReference>
<name>A0A1M7LLP2_9BACT</name>
<dbReference type="STRING" id="1419482.SAMN05444266_11130"/>
<evidence type="ECO:0000313" key="13">
    <source>
        <dbReference type="Proteomes" id="UP000184420"/>
    </source>
</evidence>
<dbReference type="InterPro" id="IPR029045">
    <property type="entry name" value="ClpP/crotonase-like_dom_sf"/>
</dbReference>
<feature type="site" description="Transition state stabilizer; via amide nitrogen" evidence="9">
    <location>
        <position position="979"/>
    </location>
</feature>
<comment type="subcellular location">
    <subcellularLocation>
        <location evidence="1 7">Cytoplasm</location>
    </subcellularLocation>
</comment>
<dbReference type="InterPro" id="IPR012393">
    <property type="entry name" value="Tricorn_protease"/>
</dbReference>
<dbReference type="Gene3D" id="3.90.226.10">
    <property type="entry name" value="2-enoyl-CoA Hydratase, Chain A, domain 1"/>
    <property type="match status" value="1"/>
</dbReference>
<accession>A0A1M7LLP2</accession>
<dbReference type="GO" id="GO:0006508">
    <property type="term" value="P:proteolysis"/>
    <property type="evidence" value="ECO:0007669"/>
    <property type="project" value="UniProtKB-UniRule"/>
</dbReference>
<dbReference type="GO" id="GO:0005737">
    <property type="term" value="C:cytoplasm"/>
    <property type="evidence" value="ECO:0007669"/>
    <property type="project" value="UniProtKB-SubCell"/>
</dbReference>
<dbReference type="RefSeq" id="WP_073086581.1">
    <property type="nucleotide sequence ID" value="NZ_FRBL01000011.1"/>
</dbReference>
<reference evidence="12 13" key="1">
    <citation type="submission" date="2016-11" db="EMBL/GenBank/DDBJ databases">
        <authorList>
            <person name="Jaros S."/>
            <person name="Januszkiewicz K."/>
            <person name="Wedrychowicz H."/>
        </authorList>
    </citation>
    <scope>NUCLEOTIDE SEQUENCE [LARGE SCALE GENOMIC DNA]</scope>
    <source>
        <strain evidence="12 13">DSM 27406</strain>
    </source>
</reference>
<evidence type="ECO:0000256" key="1">
    <source>
        <dbReference type="ARBA" id="ARBA00004496"/>
    </source>
</evidence>
<evidence type="ECO:0000256" key="10">
    <source>
        <dbReference type="SAM" id="SignalP"/>
    </source>
</evidence>
<dbReference type="AlphaFoldDB" id="A0A1M7LLP2"/>
<keyword evidence="4 7" id="KW-0645">Protease</keyword>
<evidence type="ECO:0000256" key="8">
    <source>
        <dbReference type="PIRSR" id="PIRSR036421-1"/>
    </source>
</evidence>
<evidence type="ECO:0000256" key="5">
    <source>
        <dbReference type="ARBA" id="ARBA00022801"/>
    </source>
</evidence>
<dbReference type="CDD" id="cd07562">
    <property type="entry name" value="Peptidase_S41_TRI"/>
    <property type="match status" value="1"/>
</dbReference>
<dbReference type="Gene3D" id="2.120.10.60">
    <property type="entry name" value="Tricorn protease N-terminal domain"/>
    <property type="match status" value="2"/>
</dbReference>